<dbReference type="EMBL" id="BLLK01000025">
    <property type="protein sequence ID" value="GFH48012.1"/>
    <property type="molecule type" value="Genomic_DNA"/>
</dbReference>
<protein>
    <submittedName>
        <fullName evidence="2">Uncharacterized protein</fullName>
    </submittedName>
</protein>
<gene>
    <name evidence="2" type="ORF">CTEN210_04488</name>
</gene>
<organism evidence="2 3">
    <name type="scientific">Chaetoceros tenuissimus</name>
    <dbReference type="NCBI Taxonomy" id="426638"/>
    <lineage>
        <taxon>Eukaryota</taxon>
        <taxon>Sar</taxon>
        <taxon>Stramenopiles</taxon>
        <taxon>Ochrophyta</taxon>
        <taxon>Bacillariophyta</taxon>
        <taxon>Coscinodiscophyceae</taxon>
        <taxon>Chaetocerotophycidae</taxon>
        <taxon>Chaetocerotales</taxon>
        <taxon>Chaetocerotaceae</taxon>
        <taxon>Chaetoceros</taxon>
    </lineage>
</organism>
<proteinExistence type="predicted"/>
<name>A0AAD3CKZ8_9STRA</name>
<keyword evidence="3" id="KW-1185">Reference proteome</keyword>
<evidence type="ECO:0000256" key="1">
    <source>
        <dbReference type="SAM" id="SignalP"/>
    </source>
</evidence>
<feature type="signal peptide" evidence="1">
    <location>
        <begin position="1"/>
        <end position="22"/>
    </location>
</feature>
<evidence type="ECO:0000313" key="2">
    <source>
        <dbReference type="EMBL" id="GFH48012.1"/>
    </source>
</evidence>
<keyword evidence="1" id="KW-0732">Signal</keyword>
<reference evidence="2 3" key="1">
    <citation type="journal article" date="2021" name="Sci. Rep.">
        <title>The genome of the diatom Chaetoceros tenuissimus carries an ancient integrated fragment of an extant virus.</title>
        <authorList>
            <person name="Hongo Y."/>
            <person name="Kimura K."/>
            <person name="Takaki Y."/>
            <person name="Yoshida Y."/>
            <person name="Baba S."/>
            <person name="Kobayashi G."/>
            <person name="Nagasaki K."/>
            <person name="Hano T."/>
            <person name="Tomaru Y."/>
        </authorList>
    </citation>
    <scope>NUCLEOTIDE SEQUENCE [LARGE SCALE GENOMIC DNA]</scope>
    <source>
        <strain evidence="2 3">NIES-3715</strain>
    </source>
</reference>
<dbReference type="AlphaFoldDB" id="A0AAD3CKZ8"/>
<evidence type="ECO:0000313" key="3">
    <source>
        <dbReference type="Proteomes" id="UP001054902"/>
    </source>
</evidence>
<dbReference type="Proteomes" id="UP001054902">
    <property type="component" value="Unassembled WGS sequence"/>
</dbReference>
<sequence>MMKISAPMWALQLLLLSTFVNASHNLRASRNLIEAADASNPQAKKIDSFECTVSETIPYATSDTMHDQTSNLICETDSWHPLGRLIFSLKGDTESFFREQDLSYRDVKIHVPLHLVHKHEEIILNEESMEEIYITYTGNFRRNLKKMDQSHGEKSVLVVRISDDNDESGQMRVDESEDQVYQSMFEHGNGVKSIYEGCSSHQMIIKPVKVLTLKPSPYLCDMTHIEATNWALEQKELKTILDEADESGNPISHKMIVVPKGDCVDFQGNEAFGQLNGSFSWHKSVSYPSVQVASIGNNLGLRDPFNTVDNQMNLFNEEGLKLCFNSAKTWYMDWFSHFHRTVRPSEESQQLKLVSFANLSKDRYVQGLNMILRLYSPKSKLYINFNQAKGLNEDMNPGDDTKIVILEQNGRTSLSSKRAVLANGEDYKVRNWNNTGKTLVIKAVNISLNGEVETADVKIYLESSFETEENTSETDEKDYIPPGEKFWHDIGGPQFDCMWYANKPTNCQDYGGSQFANFGKSAKEACLACQ</sequence>
<comment type="caution">
    <text evidence="2">The sequence shown here is derived from an EMBL/GenBank/DDBJ whole genome shotgun (WGS) entry which is preliminary data.</text>
</comment>
<accession>A0AAD3CKZ8</accession>
<feature type="chain" id="PRO_5041904439" evidence="1">
    <location>
        <begin position="23"/>
        <end position="530"/>
    </location>
</feature>